<dbReference type="InterPro" id="IPR013164">
    <property type="entry name" value="Cadherin_N"/>
</dbReference>
<feature type="transmembrane region" description="Helical" evidence="10">
    <location>
        <begin position="1102"/>
        <end position="1126"/>
    </location>
</feature>
<evidence type="ECO:0000256" key="1">
    <source>
        <dbReference type="ARBA" id="ARBA00004167"/>
    </source>
</evidence>
<keyword evidence="6 10" id="KW-1133">Transmembrane helix</keyword>
<dbReference type="Pfam" id="PF08266">
    <property type="entry name" value="Cadherin_2"/>
    <property type="match status" value="1"/>
</dbReference>
<dbReference type="InterPro" id="IPR020894">
    <property type="entry name" value="Cadherin_CS"/>
</dbReference>
<keyword evidence="4 9" id="KW-0106">Calcium</keyword>
<evidence type="ECO:0000256" key="7">
    <source>
        <dbReference type="ARBA" id="ARBA00023136"/>
    </source>
</evidence>
<feature type="transmembrane region" description="Helical" evidence="10">
    <location>
        <begin position="44"/>
        <end position="66"/>
    </location>
</feature>
<evidence type="ECO:0000256" key="2">
    <source>
        <dbReference type="ARBA" id="ARBA00022692"/>
    </source>
</evidence>
<dbReference type="InterPro" id="IPR050174">
    <property type="entry name" value="Protocadherin/Cadherin-CA"/>
</dbReference>
<evidence type="ECO:0000256" key="8">
    <source>
        <dbReference type="ARBA" id="ARBA00023180"/>
    </source>
</evidence>
<dbReference type="WBParaSite" id="TREG1_83370.1">
    <property type="protein sequence ID" value="TREG1_83370.1"/>
    <property type="gene ID" value="TREG1_83370"/>
</dbReference>
<feature type="domain" description="Cadherin" evidence="11">
    <location>
        <begin position="347"/>
        <end position="481"/>
    </location>
</feature>
<dbReference type="GO" id="GO:0007156">
    <property type="term" value="P:homophilic cell adhesion via plasma membrane adhesion molecules"/>
    <property type="evidence" value="ECO:0007669"/>
    <property type="project" value="InterPro"/>
</dbReference>
<comment type="subcellular location">
    <subcellularLocation>
        <location evidence="1">Membrane</location>
        <topology evidence="1">Single-pass membrane protein</topology>
    </subcellularLocation>
</comment>
<feature type="domain" description="Cadherin" evidence="11">
    <location>
        <begin position="75"/>
        <end position="215"/>
    </location>
</feature>
<evidence type="ECO:0000256" key="6">
    <source>
        <dbReference type="ARBA" id="ARBA00022989"/>
    </source>
</evidence>
<keyword evidence="8" id="KW-0325">Glycoprotein</keyword>
<protein>
    <recommendedName>
        <fullName evidence="11">Cadherin domain-containing protein</fullName>
    </recommendedName>
</protein>
<dbReference type="PANTHER" id="PTHR24028:SF146">
    <property type="entry name" value="CADHERIN 96CB, ISOFORM D-RELATED"/>
    <property type="match status" value="1"/>
</dbReference>
<dbReference type="PROSITE" id="PS50268">
    <property type="entry name" value="CADHERIN_2"/>
    <property type="match status" value="7"/>
</dbReference>
<organism evidence="12 13">
    <name type="scientific">Trichobilharzia regenti</name>
    <name type="common">Nasal bird schistosome</name>
    <dbReference type="NCBI Taxonomy" id="157069"/>
    <lineage>
        <taxon>Eukaryota</taxon>
        <taxon>Metazoa</taxon>
        <taxon>Spiralia</taxon>
        <taxon>Lophotrochozoa</taxon>
        <taxon>Platyhelminthes</taxon>
        <taxon>Trematoda</taxon>
        <taxon>Digenea</taxon>
        <taxon>Strigeidida</taxon>
        <taxon>Schistosomatoidea</taxon>
        <taxon>Schistosomatidae</taxon>
        <taxon>Trichobilharzia</taxon>
    </lineage>
</organism>
<accession>A0AA85KFK2</accession>
<reference evidence="12" key="1">
    <citation type="submission" date="2022-06" db="EMBL/GenBank/DDBJ databases">
        <authorList>
            <person name="Berger JAMES D."/>
            <person name="Berger JAMES D."/>
        </authorList>
    </citation>
    <scope>NUCLEOTIDE SEQUENCE [LARGE SCALE GENOMIC DNA]</scope>
</reference>
<sequence>MTLEPDKVEHQNDQSQRCQQKSWHPLNGVIIFKTRKENINNKRIIPYSTLFLCRLFSVFILLIVTVKCTVVVRLEMDEERENGTLVGLLIKYIPNHIIARHKSLLFRPISKDHAYLFYVHPDDGRIYVLKRIDREELCQYKYNTYHRLLSPTNSQIRQKSEKMFENFTPIYDCRLTFSVSLIKTIGSTINIIEVIRVYITVNDIDDNKCVFTPDSEQTIYLPEDLKPDAHIGVQLNQPTDLDAHPDHTISSGKLLLYSRNSNNGEEKLISQSQISNLPFKLIISPTGSLIKPYSLSLYLTEKLDYETITGYNLIVEANSKYGAANQSCFLQLNIIIHDKNDHKPFFSTNYSEINIAENFSITLPLYTFSATDSDSSNVYSKIIYELDKTAQDVVKTTFFINPNSGSLYLKHKLNYKKCSVYTIPVIARNPEEETVWNSKSSHHLYSEASVSFTSIHMKTNMYSTAKLIVNVIDINDHPPVITFQSLDGSSHIMIPEHSSNLPLDFAIISVTDDDDGLNGEVTCSLIGNYTDQFKLTSIITKNNLETVSFDNVWQSISDERNIWSKMGVIYKLSATVSFDREQTSHFNLTVECYDNGTPQLISSEVIYFEIADINDNKPVFNSSEVHLVIMEDSDPLRRQTNYEIIKMVATDSDIGNNSLIKYYLKGDDRMTEHFRIDESTGVIRSNGNLDRETSDRFEFVVVAQDCGFPSLSNSVTIQISIRDYNDEQPKFQKQVYEFHINENNRPDQYIGSITCSDRDIGSNGLVYFEIESIQDTSHVHRTTDHFIFSAPLTQSSFTDEHFINMSSKLDLPFEILNYFDTQKNLYLVKIYAKSKLDREVLLKTSALVKPSTFSLSSSLAPLSSSSSRKLYNENLKLLERFGKRDDVGYRFWIIGGDQGQPQQHGRALVHVIIDDENDNRPHFVKPKEDKFLIELSYLERVRNPIYKLLAMDDDAGKNGTVRYKIQYVTAEFSPDVTGKPEMNAVQNFLSPNKLNYTHEKVSKNSLFSLNPLSGILRLNTQFSQSDINKVFTINIKAYDLGIPHSEHSYISLHIKVVNSTPSETKTTLDSFVDEEDENRAVENQINFYTKWKNHSQLSMNSFIILSTVTVSFLLSVILVYAIGYVLRRRRAKQDSMQSKCLHSIRPVEQKSGALFFEDGYRYIDIRQKKNRLRCDDNRSNISSPMQNQLNEIAIEELSSTNISTAINYNSLSPKMDNLYKIWNISDEYRSQTQTEVFPHPLIVRLEPISARMMDTNFIQPITILYPTHSEEHDDLLSIHLNATLVQPTSCHHSNSSDMTLEKLNFKNSDKANDLYKKDFKDFQSPYNKNEGTVQFSVAEFCLNEPQSFDINSLVKPKTSEFQHACFHAQLAKRNSLSSVDQDSGNGDSLETTTVSLIPVTRPTCSDNFMKMASTGDFNKQPVNLSLIHLFTPLSSVKETDN</sequence>
<keyword evidence="5" id="KW-0130">Cell adhesion</keyword>
<name>A0AA85KFK2_TRIRE</name>
<dbReference type="PANTHER" id="PTHR24028">
    <property type="entry name" value="CADHERIN-87A"/>
    <property type="match status" value="1"/>
</dbReference>
<feature type="domain" description="Cadherin" evidence="11">
    <location>
        <begin position="486"/>
        <end position="620"/>
    </location>
</feature>
<keyword evidence="7 10" id="KW-0472">Membrane</keyword>
<evidence type="ECO:0000256" key="10">
    <source>
        <dbReference type="SAM" id="Phobius"/>
    </source>
</evidence>
<dbReference type="PROSITE" id="PS00232">
    <property type="entry name" value="CADHERIN_1"/>
    <property type="match status" value="2"/>
</dbReference>
<evidence type="ECO:0000256" key="5">
    <source>
        <dbReference type="ARBA" id="ARBA00022889"/>
    </source>
</evidence>
<dbReference type="InterPro" id="IPR002126">
    <property type="entry name" value="Cadherin-like_dom"/>
</dbReference>
<dbReference type="CDD" id="cd11304">
    <property type="entry name" value="Cadherin_repeat"/>
    <property type="match status" value="7"/>
</dbReference>
<evidence type="ECO:0000256" key="9">
    <source>
        <dbReference type="PROSITE-ProRule" id="PRU00043"/>
    </source>
</evidence>
<dbReference type="Gene3D" id="2.60.40.60">
    <property type="entry name" value="Cadherins"/>
    <property type="match status" value="7"/>
</dbReference>
<dbReference type="GO" id="GO:0005509">
    <property type="term" value="F:calcium ion binding"/>
    <property type="evidence" value="ECO:0007669"/>
    <property type="project" value="UniProtKB-UniRule"/>
</dbReference>
<dbReference type="SMART" id="SM00112">
    <property type="entry name" value="CA"/>
    <property type="match status" value="6"/>
</dbReference>
<evidence type="ECO:0000256" key="3">
    <source>
        <dbReference type="ARBA" id="ARBA00022737"/>
    </source>
</evidence>
<dbReference type="SUPFAM" id="SSF49313">
    <property type="entry name" value="Cadherin-like"/>
    <property type="match status" value="5"/>
</dbReference>
<dbReference type="FunFam" id="2.60.40.60:FF:000020">
    <property type="entry name" value="Dachsous cadherin-related 1b"/>
    <property type="match status" value="1"/>
</dbReference>
<feature type="domain" description="Cadherin" evidence="11">
    <location>
        <begin position="945"/>
        <end position="1071"/>
    </location>
</feature>
<dbReference type="InterPro" id="IPR015919">
    <property type="entry name" value="Cadherin-like_sf"/>
</dbReference>
<feature type="domain" description="Cadherin" evidence="11">
    <location>
        <begin position="732"/>
        <end position="923"/>
    </location>
</feature>
<keyword evidence="3" id="KW-0677">Repeat</keyword>
<dbReference type="PRINTS" id="PR00205">
    <property type="entry name" value="CADHERIN"/>
</dbReference>
<dbReference type="GO" id="GO:0005886">
    <property type="term" value="C:plasma membrane"/>
    <property type="evidence" value="ECO:0007669"/>
    <property type="project" value="InterPro"/>
</dbReference>
<keyword evidence="12" id="KW-1185">Reference proteome</keyword>
<reference evidence="13" key="2">
    <citation type="submission" date="2023-11" db="UniProtKB">
        <authorList>
            <consortium name="WormBaseParasite"/>
        </authorList>
    </citation>
    <scope>IDENTIFICATION</scope>
</reference>
<evidence type="ECO:0000259" key="11">
    <source>
        <dbReference type="PROSITE" id="PS50268"/>
    </source>
</evidence>
<keyword evidence="2 10" id="KW-0812">Transmembrane</keyword>
<dbReference type="Pfam" id="PF00028">
    <property type="entry name" value="Cadherin"/>
    <property type="match status" value="2"/>
</dbReference>
<dbReference type="Proteomes" id="UP000050795">
    <property type="component" value="Unassembled WGS sequence"/>
</dbReference>
<evidence type="ECO:0000313" key="12">
    <source>
        <dbReference type="Proteomes" id="UP000050795"/>
    </source>
</evidence>
<feature type="domain" description="Cadherin" evidence="11">
    <location>
        <begin position="213"/>
        <end position="346"/>
    </location>
</feature>
<proteinExistence type="predicted"/>
<evidence type="ECO:0000313" key="13">
    <source>
        <dbReference type="WBParaSite" id="TREG1_83370.1"/>
    </source>
</evidence>
<evidence type="ECO:0000256" key="4">
    <source>
        <dbReference type="ARBA" id="ARBA00022837"/>
    </source>
</evidence>
<feature type="domain" description="Cadherin" evidence="11">
    <location>
        <begin position="621"/>
        <end position="731"/>
    </location>
</feature>